<keyword evidence="2" id="KW-1185">Reference proteome</keyword>
<protein>
    <submittedName>
        <fullName evidence="1">Uncharacterized protein</fullName>
    </submittedName>
</protein>
<dbReference type="EMBL" id="PGOL01000399">
    <property type="protein sequence ID" value="PKI71120.1"/>
    <property type="molecule type" value="Genomic_DNA"/>
</dbReference>
<dbReference type="AlphaFoldDB" id="A0A2I0KS10"/>
<accession>A0A2I0KS10</accession>
<organism evidence="1 2">
    <name type="scientific">Punica granatum</name>
    <name type="common">Pomegranate</name>
    <dbReference type="NCBI Taxonomy" id="22663"/>
    <lineage>
        <taxon>Eukaryota</taxon>
        <taxon>Viridiplantae</taxon>
        <taxon>Streptophyta</taxon>
        <taxon>Embryophyta</taxon>
        <taxon>Tracheophyta</taxon>
        <taxon>Spermatophyta</taxon>
        <taxon>Magnoliopsida</taxon>
        <taxon>eudicotyledons</taxon>
        <taxon>Gunneridae</taxon>
        <taxon>Pentapetalae</taxon>
        <taxon>rosids</taxon>
        <taxon>malvids</taxon>
        <taxon>Myrtales</taxon>
        <taxon>Lythraceae</taxon>
        <taxon>Punica</taxon>
    </lineage>
</organism>
<reference evidence="1 2" key="1">
    <citation type="submission" date="2017-11" db="EMBL/GenBank/DDBJ databases">
        <title>De-novo sequencing of pomegranate (Punica granatum L.) genome.</title>
        <authorList>
            <person name="Akparov Z."/>
            <person name="Amiraslanov A."/>
            <person name="Hajiyeva S."/>
            <person name="Abbasov M."/>
            <person name="Kaur K."/>
            <person name="Hamwieh A."/>
            <person name="Solovyev V."/>
            <person name="Salamov A."/>
            <person name="Braich B."/>
            <person name="Kosarev P."/>
            <person name="Mahmoud A."/>
            <person name="Hajiyev E."/>
            <person name="Babayeva S."/>
            <person name="Izzatullayeva V."/>
            <person name="Mammadov A."/>
            <person name="Mammadov A."/>
            <person name="Sharifova S."/>
            <person name="Ojaghi J."/>
            <person name="Eynullazada K."/>
            <person name="Bayramov B."/>
            <person name="Abdulazimova A."/>
            <person name="Shahmuradov I."/>
        </authorList>
    </citation>
    <scope>NUCLEOTIDE SEQUENCE [LARGE SCALE GENOMIC DNA]</scope>
    <source>
        <strain evidence="2">cv. AG2017</strain>
        <tissue evidence="1">Leaf</tissue>
    </source>
</reference>
<dbReference type="Proteomes" id="UP000233551">
    <property type="component" value="Unassembled WGS sequence"/>
</dbReference>
<gene>
    <name evidence="1" type="ORF">CRG98_008488</name>
</gene>
<evidence type="ECO:0000313" key="2">
    <source>
        <dbReference type="Proteomes" id="UP000233551"/>
    </source>
</evidence>
<comment type="caution">
    <text evidence="1">The sequence shown here is derived from an EMBL/GenBank/DDBJ whole genome shotgun (WGS) entry which is preliminary data.</text>
</comment>
<evidence type="ECO:0000313" key="1">
    <source>
        <dbReference type="EMBL" id="PKI71120.1"/>
    </source>
</evidence>
<name>A0A2I0KS10_PUNGR</name>
<proteinExistence type="predicted"/>
<sequence>MKLLRRCLAPGVAVCLICRKPALLLGRLLVALPGKKIFETHALQFRVAVKSLYLSDANGGLAFRSLNAKPPGLLLALHGYIETFSKVPSGSIGCSTRP</sequence>